<dbReference type="Proteomes" id="UP000682308">
    <property type="component" value="Unassembled WGS sequence"/>
</dbReference>
<evidence type="ECO:0000256" key="1">
    <source>
        <dbReference type="ARBA" id="ARBA00023015"/>
    </source>
</evidence>
<dbReference type="AlphaFoldDB" id="A0A941FA69"/>
<evidence type="ECO:0000313" key="5">
    <source>
        <dbReference type="EMBL" id="MBR8640438.1"/>
    </source>
</evidence>
<dbReference type="PROSITE" id="PS50949">
    <property type="entry name" value="HTH_GNTR"/>
    <property type="match status" value="1"/>
</dbReference>
<dbReference type="EMBL" id="JAGTPG010000002">
    <property type="protein sequence ID" value="MBR8640438.1"/>
    <property type="molecule type" value="Genomic_DNA"/>
</dbReference>
<dbReference type="SUPFAM" id="SSF46785">
    <property type="entry name" value="Winged helix' DNA-binding domain"/>
    <property type="match status" value="1"/>
</dbReference>
<feature type="domain" description="HTH gntR-type" evidence="4">
    <location>
        <begin position="11"/>
        <end position="78"/>
    </location>
</feature>
<dbReference type="InterPro" id="IPR036388">
    <property type="entry name" value="WH-like_DNA-bd_sf"/>
</dbReference>
<dbReference type="SUPFAM" id="SSF48008">
    <property type="entry name" value="GntR ligand-binding domain-like"/>
    <property type="match status" value="1"/>
</dbReference>
<reference evidence="5 6" key="1">
    <citation type="submission" date="2021-04" db="EMBL/GenBank/DDBJ databases">
        <title>Characterization of the biosynthetic gene cluster of new lipopeptides with antitumor activity in the genome of the marine Streptomyces PHM034.</title>
        <authorList>
            <person name="Ceniceros A."/>
            <person name="Canedo L."/>
            <person name="Mendez C."/>
            <person name="Olano C."/>
            <person name="Schleissner C."/>
            <person name="Cuevas C."/>
            <person name="De La Calle F."/>
            <person name="Salas J.A."/>
        </authorList>
    </citation>
    <scope>NUCLEOTIDE SEQUENCE [LARGE SCALE GENOMIC DNA]</scope>
    <source>
        <strain evidence="5 6">PHM034</strain>
    </source>
</reference>
<accession>A0A941FA69</accession>
<keyword evidence="6" id="KW-1185">Reference proteome</keyword>
<sequence>MTAVPPPVQPSLLADQVYAALHQSITNGALPAGTRLRVRDVAAEMGTSVMPVREAIRRLEESGLAEREPHKGAVVKGFTLQELIHVYDVRLLLESEAARCGVEGLDAQGVERMAQECAAMRTAAAEGRVLDALDHDEALLTTLYAASGNPVLLDTIRTLWHQCRAYKVLGATAAGQEPDSSLWSYQPRLIEAARRHNGRTAAHLTRQSLLSARSRIQDLLDQESAAQGHLR</sequence>
<evidence type="ECO:0000256" key="2">
    <source>
        <dbReference type="ARBA" id="ARBA00023125"/>
    </source>
</evidence>
<evidence type="ECO:0000259" key="4">
    <source>
        <dbReference type="PROSITE" id="PS50949"/>
    </source>
</evidence>
<dbReference type="SMART" id="SM00345">
    <property type="entry name" value="HTH_GNTR"/>
    <property type="match status" value="1"/>
</dbReference>
<proteinExistence type="predicted"/>
<dbReference type="SMART" id="SM00895">
    <property type="entry name" value="FCD"/>
    <property type="match status" value="1"/>
</dbReference>
<dbReference type="Gene3D" id="1.10.10.10">
    <property type="entry name" value="Winged helix-like DNA-binding domain superfamily/Winged helix DNA-binding domain"/>
    <property type="match status" value="1"/>
</dbReference>
<name>A0A941FA69_9ACTN</name>
<dbReference type="Gene3D" id="1.20.120.530">
    <property type="entry name" value="GntR ligand-binding domain-like"/>
    <property type="match status" value="1"/>
</dbReference>
<dbReference type="PANTHER" id="PTHR43537:SF39">
    <property type="entry name" value="HTH-TYPE TRANSCRIPTIONAL REGULATOR MCBR"/>
    <property type="match status" value="1"/>
</dbReference>
<keyword evidence="3" id="KW-0804">Transcription</keyword>
<keyword evidence="1" id="KW-0805">Transcription regulation</keyword>
<evidence type="ECO:0000313" key="6">
    <source>
        <dbReference type="Proteomes" id="UP000682308"/>
    </source>
</evidence>
<dbReference type="CDD" id="cd07377">
    <property type="entry name" value="WHTH_GntR"/>
    <property type="match status" value="1"/>
</dbReference>
<dbReference type="InterPro" id="IPR008920">
    <property type="entry name" value="TF_FadR/GntR_C"/>
</dbReference>
<dbReference type="PANTHER" id="PTHR43537">
    <property type="entry name" value="TRANSCRIPTIONAL REGULATOR, GNTR FAMILY"/>
    <property type="match status" value="1"/>
</dbReference>
<organism evidence="5 6">
    <name type="scientific">Streptomyces tuirus</name>
    <dbReference type="NCBI Taxonomy" id="68278"/>
    <lineage>
        <taxon>Bacteria</taxon>
        <taxon>Bacillati</taxon>
        <taxon>Actinomycetota</taxon>
        <taxon>Actinomycetes</taxon>
        <taxon>Kitasatosporales</taxon>
        <taxon>Streptomycetaceae</taxon>
        <taxon>Streptomyces</taxon>
    </lineage>
</organism>
<keyword evidence="2" id="KW-0238">DNA-binding</keyword>
<dbReference type="InterPro" id="IPR011711">
    <property type="entry name" value="GntR_C"/>
</dbReference>
<protein>
    <submittedName>
        <fullName evidence="5">GntR family transcriptional regulator</fullName>
    </submittedName>
</protein>
<gene>
    <name evidence="5" type="ORF">KEF29_16885</name>
</gene>
<dbReference type="GO" id="GO:0003700">
    <property type="term" value="F:DNA-binding transcription factor activity"/>
    <property type="evidence" value="ECO:0007669"/>
    <property type="project" value="InterPro"/>
</dbReference>
<comment type="caution">
    <text evidence="5">The sequence shown here is derived from an EMBL/GenBank/DDBJ whole genome shotgun (WGS) entry which is preliminary data.</text>
</comment>
<evidence type="ECO:0000256" key="3">
    <source>
        <dbReference type="ARBA" id="ARBA00023163"/>
    </source>
</evidence>
<dbReference type="InterPro" id="IPR036390">
    <property type="entry name" value="WH_DNA-bd_sf"/>
</dbReference>
<dbReference type="GO" id="GO:0003677">
    <property type="term" value="F:DNA binding"/>
    <property type="evidence" value="ECO:0007669"/>
    <property type="project" value="UniProtKB-KW"/>
</dbReference>
<dbReference type="Pfam" id="PF00392">
    <property type="entry name" value="GntR"/>
    <property type="match status" value="1"/>
</dbReference>
<dbReference type="InterPro" id="IPR000524">
    <property type="entry name" value="Tscrpt_reg_HTH_GntR"/>
</dbReference>
<dbReference type="Pfam" id="PF07729">
    <property type="entry name" value="FCD"/>
    <property type="match status" value="1"/>
</dbReference>